<dbReference type="InterPro" id="IPR036049">
    <property type="entry name" value="Ribosomal_uL29_sf"/>
</dbReference>
<evidence type="ECO:0000256" key="3">
    <source>
        <dbReference type="ARBA" id="ARBA00023274"/>
    </source>
</evidence>
<reference evidence="6" key="2">
    <citation type="journal article" date="2021" name="PeerJ">
        <title>Extensive microbial diversity within the chicken gut microbiome revealed by metagenomics and culture.</title>
        <authorList>
            <person name="Gilroy R."/>
            <person name="Ravi A."/>
            <person name="Getino M."/>
            <person name="Pursley I."/>
            <person name="Horton D.L."/>
            <person name="Alikhan N.F."/>
            <person name="Baker D."/>
            <person name="Gharbi K."/>
            <person name="Hall N."/>
            <person name="Watson M."/>
            <person name="Adriaenssens E.M."/>
            <person name="Foster-Nyarko E."/>
            <person name="Jarju S."/>
            <person name="Secka A."/>
            <person name="Antonio M."/>
            <person name="Oren A."/>
            <person name="Chaudhuri R.R."/>
            <person name="La Ragione R."/>
            <person name="Hildebrand F."/>
            <person name="Pallen M.J."/>
        </authorList>
    </citation>
    <scope>NUCLEOTIDE SEQUENCE</scope>
    <source>
        <strain evidence="6">10532</strain>
    </source>
</reference>
<evidence type="ECO:0000256" key="1">
    <source>
        <dbReference type="ARBA" id="ARBA00009254"/>
    </source>
</evidence>
<dbReference type="GO" id="GO:1990904">
    <property type="term" value="C:ribonucleoprotein complex"/>
    <property type="evidence" value="ECO:0007669"/>
    <property type="project" value="UniProtKB-KW"/>
</dbReference>
<comment type="similarity">
    <text evidence="1 5">Belongs to the universal ribosomal protein uL29 family.</text>
</comment>
<dbReference type="Gene3D" id="1.10.287.310">
    <property type="match status" value="1"/>
</dbReference>
<dbReference type="GO" id="GO:0003735">
    <property type="term" value="F:structural constituent of ribosome"/>
    <property type="evidence" value="ECO:0007669"/>
    <property type="project" value="InterPro"/>
</dbReference>
<evidence type="ECO:0000256" key="5">
    <source>
        <dbReference type="HAMAP-Rule" id="MF_00374"/>
    </source>
</evidence>
<dbReference type="Proteomes" id="UP000823638">
    <property type="component" value="Unassembled WGS sequence"/>
</dbReference>
<name>A0A9D9HQ98_9SPIR</name>
<evidence type="ECO:0000313" key="7">
    <source>
        <dbReference type="Proteomes" id="UP000823638"/>
    </source>
</evidence>
<keyword evidence="2 5" id="KW-0689">Ribosomal protein</keyword>
<gene>
    <name evidence="5" type="primary">rpmC</name>
    <name evidence="6" type="ORF">IAA81_06320</name>
</gene>
<dbReference type="InterPro" id="IPR001854">
    <property type="entry name" value="Ribosomal_uL29"/>
</dbReference>
<dbReference type="GO" id="GO:0006412">
    <property type="term" value="P:translation"/>
    <property type="evidence" value="ECO:0007669"/>
    <property type="project" value="UniProtKB-UniRule"/>
</dbReference>
<organism evidence="6 7">
    <name type="scientific">Candidatus Gallitreponema excrementavium</name>
    <dbReference type="NCBI Taxonomy" id="2840840"/>
    <lineage>
        <taxon>Bacteria</taxon>
        <taxon>Pseudomonadati</taxon>
        <taxon>Spirochaetota</taxon>
        <taxon>Spirochaetia</taxon>
        <taxon>Spirochaetales</taxon>
        <taxon>Candidatus Gallitreponema</taxon>
    </lineage>
</organism>
<evidence type="ECO:0000256" key="4">
    <source>
        <dbReference type="ARBA" id="ARBA00035204"/>
    </source>
</evidence>
<sequence>MKKDFKNMSKAELVAKRDELKKKYMDLRFQKVIGHLDNPVQIRTMRRQIACLNTLIHQQNAAESEK</sequence>
<protein>
    <recommendedName>
        <fullName evidence="4 5">Large ribosomal subunit protein uL29</fullName>
    </recommendedName>
</protein>
<dbReference type="HAMAP" id="MF_00374">
    <property type="entry name" value="Ribosomal_uL29"/>
    <property type="match status" value="1"/>
</dbReference>
<dbReference type="AlphaFoldDB" id="A0A9D9HQ98"/>
<comment type="caution">
    <text evidence="6">The sequence shown here is derived from an EMBL/GenBank/DDBJ whole genome shotgun (WGS) entry which is preliminary data.</text>
</comment>
<dbReference type="Pfam" id="PF00831">
    <property type="entry name" value="Ribosomal_L29"/>
    <property type="match status" value="1"/>
</dbReference>
<proteinExistence type="inferred from homology"/>
<reference evidence="6" key="1">
    <citation type="submission" date="2020-10" db="EMBL/GenBank/DDBJ databases">
        <authorList>
            <person name="Gilroy R."/>
        </authorList>
    </citation>
    <scope>NUCLEOTIDE SEQUENCE</scope>
    <source>
        <strain evidence="6">10532</strain>
    </source>
</reference>
<accession>A0A9D9HQ98</accession>
<dbReference type="EMBL" id="JADIMM010000079">
    <property type="protein sequence ID" value="MBO8457826.1"/>
    <property type="molecule type" value="Genomic_DNA"/>
</dbReference>
<dbReference type="GO" id="GO:0005840">
    <property type="term" value="C:ribosome"/>
    <property type="evidence" value="ECO:0007669"/>
    <property type="project" value="UniProtKB-KW"/>
</dbReference>
<dbReference type="NCBIfam" id="TIGR00012">
    <property type="entry name" value="L29"/>
    <property type="match status" value="1"/>
</dbReference>
<evidence type="ECO:0000313" key="6">
    <source>
        <dbReference type="EMBL" id="MBO8457826.1"/>
    </source>
</evidence>
<dbReference type="CDD" id="cd00427">
    <property type="entry name" value="Ribosomal_L29_HIP"/>
    <property type="match status" value="1"/>
</dbReference>
<evidence type="ECO:0000256" key="2">
    <source>
        <dbReference type="ARBA" id="ARBA00022980"/>
    </source>
</evidence>
<dbReference type="SUPFAM" id="SSF46561">
    <property type="entry name" value="Ribosomal protein L29 (L29p)"/>
    <property type="match status" value="1"/>
</dbReference>
<keyword evidence="3 5" id="KW-0687">Ribonucleoprotein</keyword>